<protein>
    <submittedName>
        <fullName evidence="2">Uncharacterized protein</fullName>
    </submittedName>
</protein>
<name>A0A5B0DTW5_9HYPH</name>
<reference evidence="2 3" key="1">
    <citation type="submission" date="2019-08" db="EMBL/GenBank/DDBJ databases">
        <title>Aureimonas fodiniaquatilis sp. nov., isolated from a coal mine wastewater.</title>
        <authorList>
            <person name="Kim W."/>
        </authorList>
    </citation>
    <scope>NUCLEOTIDE SEQUENCE [LARGE SCALE GENOMIC DNA]</scope>
    <source>
        <strain evidence="2 3">CAU 1482</strain>
    </source>
</reference>
<accession>A0A5B0DTW5</accession>
<proteinExistence type="predicted"/>
<feature type="transmembrane region" description="Helical" evidence="1">
    <location>
        <begin position="44"/>
        <end position="65"/>
    </location>
</feature>
<feature type="transmembrane region" description="Helical" evidence="1">
    <location>
        <begin position="99"/>
        <end position="118"/>
    </location>
</feature>
<feature type="transmembrane region" description="Helical" evidence="1">
    <location>
        <begin position="72"/>
        <end position="93"/>
    </location>
</feature>
<evidence type="ECO:0000313" key="2">
    <source>
        <dbReference type="EMBL" id="KAA0970247.1"/>
    </source>
</evidence>
<dbReference type="OrthoDB" id="7843623at2"/>
<keyword evidence="1" id="KW-0812">Transmembrane</keyword>
<dbReference type="EMBL" id="VTWH01000002">
    <property type="protein sequence ID" value="KAA0970247.1"/>
    <property type="molecule type" value="Genomic_DNA"/>
</dbReference>
<organism evidence="2 3">
    <name type="scientific">Aureimonas fodinaquatilis</name>
    <dbReference type="NCBI Taxonomy" id="2565783"/>
    <lineage>
        <taxon>Bacteria</taxon>
        <taxon>Pseudomonadati</taxon>
        <taxon>Pseudomonadota</taxon>
        <taxon>Alphaproteobacteria</taxon>
        <taxon>Hyphomicrobiales</taxon>
        <taxon>Aurantimonadaceae</taxon>
        <taxon>Aureimonas</taxon>
    </lineage>
</organism>
<feature type="transmembrane region" description="Helical" evidence="1">
    <location>
        <begin position="12"/>
        <end position="32"/>
    </location>
</feature>
<dbReference type="Proteomes" id="UP000324738">
    <property type="component" value="Unassembled WGS sequence"/>
</dbReference>
<sequence length="124" mass="13763">MIKKIIKILYRVVGATFFVAGIFYWICIVGIFDKELWRFDQMPFGWRLATASLAVLYPVTGLGLWLFTAWGLVLWIAVVGIDVAIYGAVPGFFGNSVMIGLHAVALLVVLLLWLATVVTSRKLA</sequence>
<gene>
    <name evidence="2" type="ORF">FPY71_06870</name>
</gene>
<evidence type="ECO:0000313" key="3">
    <source>
        <dbReference type="Proteomes" id="UP000324738"/>
    </source>
</evidence>
<keyword evidence="3" id="KW-1185">Reference proteome</keyword>
<dbReference type="Pfam" id="PF19660">
    <property type="entry name" value="DUF6163"/>
    <property type="match status" value="1"/>
</dbReference>
<dbReference type="InterPro" id="IPR046161">
    <property type="entry name" value="DUF6163"/>
</dbReference>
<comment type="caution">
    <text evidence="2">The sequence shown here is derived from an EMBL/GenBank/DDBJ whole genome shotgun (WGS) entry which is preliminary data.</text>
</comment>
<dbReference type="AlphaFoldDB" id="A0A5B0DTW5"/>
<dbReference type="RefSeq" id="WP_149299040.1">
    <property type="nucleotide sequence ID" value="NZ_VTWH01000002.1"/>
</dbReference>
<keyword evidence="1" id="KW-0472">Membrane</keyword>
<evidence type="ECO:0000256" key="1">
    <source>
        <dbReference type="SAM" id="Phobius"/>
    </source>
</evidence>
<keyword evidence="1" id="KW-1133">Transmembrane helix</keyword>